<evidence type="ECO:0008006" key="3">
    <source>
        <dbReference type="Google" id="ProtNLM"/>
    </source>
</evidence>
<name>A0ABP9SYX3_9ACTN</name>
<comment type="caution">
    <text evidence="1">The sequence shown here is derived from an EMBL/GenBank/DDBJ whole genome shotgun (WGS) entry which is preliminary data.</text>
</comment>
<proteinExistence type="predicted"/>
<accession>A0ABP9SYX3</accession>
<protein>
    <recommendedName>
        <fullName evidence="3">Transposase IS204/IS1001/IS1096/IS1165 DDE domain-containing protein</fullName>
    </recommendedName>
</protein>
<evidence type="ECO:0000313" key="1">
    <source>
        <dbReference type="EMBL" id="GAA5204937.1"/>
    </source>
</evidence>
<evidence type="ECO:0000313" key="2">
    <source>
        <dbReference type="Proteomes" id="UP001499878"/>
    </source>
</evidence>
<organism evidence="1 2">
    <name type="scientific">Streptomyces thinghirensis</name>
    <dbReference type="NCBI Taxonomy" id="551547"/>
    <lineage>
        <taxon>Bacteria</taxon>
        <taxon>Bacillati</taxon>
        <taxon>Actinomycetota</taxon>
        <taxon>Actinomycetes</taxon>
        <taxon>Kitasatosporales</taxon>
        <taxon>Streptomycetaceae</taxon>
        <taxon>Streptomyces</taxon>
    </lineage>
</organism>
<keyword evidence="2" id="KW-1185">Reference proteome</keyword>
<reference evidence="2" key="1">
    <citation type="journal article" date="2019" name="Int. J. Syst. Evol. Microbiol.">
        <title>The Global Catalogue of Microorganisms (GCM) 10K type strain sequencing project: providing services to taxonomists for standard genome sequencing and annotation.</title>
        <authorList>
            <consortium name="The Broad Institute Genomics Platform"/>
            <consortium name="The Broad Institute Genome Sequencing Center for Infectious Disease"/>
            <person name="Wu L."/>
            <person name="Ma J."/>
        </authorList>
    </citation>
    <scope>NUCLEOTIDE SEQUENCE [LARGE SCALE GENOMIC DNA]</scope>
    <source>
        <strain evidence="2">JCM 18306</strain>
    </source>
</reference>
<dbReference type="Proteomes" id="UP001499878">
    <property type="component" value="Unassembled WGS sequence"/>
</dbReference>
<sequence>MASVSGGMQVARRARRWAVARAAADGQGAAVVELAGAVDEVLLGIGDGVNGVERKTYRVYQRLRNFACLCRRSASSCWST</sequence>
<dbReference type="EMBL" id="BAABJR010000002">
    <property type="protein sequence ID" value="GAA5204937.1"/>
    <property type="molecule type" value="Genomic_DNA"/>
</dbReference>
<gene>
    <name evidence="1" type="ORF">GCM10023323_10190</name>
</gene>